<dbReference type="CDD" id="cd01335">
    <property type="entry name" value="Radical_SAM"/>
    <property type="match status" value="1"/>
</dbReference>
<evidence type="ECO:0000256" key="5">
    <source>
        <dbReference type="ARBA" id="ARBA00023014"/>
    </source>
</evidence>
<dbReference type="Gene3D" id="3.80.30.20">
    <property type="entry name" value="tm_1862 like domain"/>
    <property type="match status" value="1"/>
</dbReference>
<dbReference type="InterPro" id="IPR006638">
    <property type="entry name" value="Elp3/MiaA/NifB-like_rSAM"/>
</dbReference>
<dbReference type="GO" id="GO:0003824">
    <property type="term" value="F:catalytic activity"/>
    <property type="evidence" value="ECO:0007669"/>
    <property type="project" value="InterPro"/>
</dbReference>
<proteinExistence type="predicted"/>
<name>A0A8G1UF64_9ACTN</name>
<evidence type="ECO:0000259" key="6">
    <source>
        <dbReference type="PROSITE" id="PS51332"/>
    </source>
</evidence>
<dbReference type="SFLD" id="SFLDS00029">
    <property type="entry name" value="Radical_SAM"/>
    <property type="match status" value="1"/>
</dbReference>
<evidence type="ECO:0000256" key="4">
    <source>
        <dbReference type="ARBA" id="ARBA00023004"/>
    </source>
</evidence>
<keyword evidence="3" id="KW-0479">Metal-binding</keyword>
<dbReference type="PROSITE" id="PS51332">
    <property type="entry name" value="B12_BINDING"/>
    <property type="match status" value="1"/>
</dbReference>
<evidence type="ECO:0000256" key="3">
    <source>
        <dbReference type="ARBA" id="ARBA00022723"/>
    </source>
</evidence>
<feature type="domain" description="Radical SAM core" evidence="7">
    <location>
        <begin position="260"/>
        <end position="478"/>
    </location>
</feature>
<dbReference type="SUPFAM" id="SSF102114">
    <property type="entry name" value="Radical SAM enzymes"/>
    <property type="match status" value="1"/>
</dbReference>
<dbReference type="Pfam" id="PF04055">
    <property type="entry name" value="Radical_SAM"/>
    <property type="match status" value="1"/>
</dbReference>
<dbReference type="InterPro" id="IPR051198">
    <property type="entry name" value="BchE-like"/>
</dbReference>
<feature type="domain" description="B12-binding" evidence="6">
    <location>
        <begin position="66"/>
        <end position="209"/>
    </location>
</feature>
<comment type="caution">
    <text evidence="8">The sequence shown here is derived from an EMBL/GenBank/DDBJ whole genome shotgun (WGS) entry which is preliminary data.</text>
</comment>
<keyword evidence="4" id="KW-0408">Iron</keyword>
<dbReference type="InterPro" id="IPR058240">
    <property type="entry name" value="rSAM_sf"/>
</dbReference>
<organism evidence="8 9">
    <name type="scientific">Kitasatospora cineracea</name>
    <dbReference type="NCBI Taxonomy" id="88074"/>
    <lineage>
        <taxon>Bacteria</taxon>
        <taxon>Bacillati</taxon>
        <taxon>Actinomycetota</taxon>
        <taxon>Actinomycetes</taxon>
        <taxon>Kitasatosporales</taxon>
        <taxon>Streptomycetaceae</taxon>
        <taxon>Kitasatospora</taxon>
    </lineage>
</organism>
<comment type="cofactor">
    <cofactor evidence="1">
        <name>[4Fe-4S] cluster</name>
        <dbReference type="ChEBI" id="CHEBI:49883"/>
    </cofactor>
</comment>
<dbReference type="SFLD" id="SFLDF00324">
    <property type="entry name" value="bacteriocin_maturation"/>
    <property type="match status" value="1"/>
</dbReference>
<accession>A0A8G1UF64</accession>
<evidence type="ECO:0000256" key="2">
    <source>
        <dbReference type="ARBA" id="ARBA00022691"/>
    </source>
</evidence>
<keyword evidence="5" id="KW-0411">Iron-sulfur</keyword>
<sequence>MKVALVNMPWGRNDAPSLACGILKSGLVAHGHDVTVHYPNLDLSRELTPSVYDTFATASSERLHLFGEWLFGAAAFDEPGGEREYLAEFPELAETFDEAGLTADEVLRLRSEILPAWIRELARRPEWSDYDLIGFTSTFFQNVAAIALARRIKEQHPGPVIVFGGANFDGEMGPEYVRRLPWIDCAVIGEADLALPRLAAALSAGRSPVGIPGVCARGADGELVTTPGEPPFDAMDAMPFPDHSEYFDAVERLGRAEAVGRKPIRLLAEFSRGCWWGQKHHCTFCGLNALGMQFRSKSPGTALREIEELLRRHRIHHIDAVDNIIDMRYLSSLCEELRGRGWDTDLFFEVKANLTADQLALLGAAGIRRVQPGIESLSTHVLGLMRKGSTMLMNVRFLKWARHYRMNVTWNMLSGFPGERDEDFTGQAELAPLLAHLQPPNGVSRIWLERFSPYFTDPGLPIRDVRPREAYRYVYPVPGIDHAAIAYFFDYRAEGVASAEAVRRLSAAVADWRERWQRRPLPILAHRRGPGWLDFHDSRFADGGFTGTLAGWQALAYELCGETARSPKRLHGLLREAGAEASATDVDRLLELFAERRITVSESGKHLALALPLSRSTGAGAD</sequence>
<dbReference type="Proteomes" id="UP000267408">
    <property type="component" value="Unassembled WGS sequence"/>
</dbReference>
<dbReference type="InterPro" id="IPR006158">
    <property type="entry name" value="Cobalamin-bd"/>
</dbReference>
<dbReference type="PANTHER" id="PTHR43409:SF7">
    <property type="entry name" value="BLL1977 PROTEIN"/>
    <property type="match status" value="1"/>
</dbReference>
<protein>
    <submittedName>
        <fullName evidence="8">Ribosomal peptide maturation radical SAM protein 1</fullName>
    </submittedName>
</protein>
<dbReference type="NCBIfam" id="TIGR03975">
    <property type="entry name" value="rSAM_ocin_1"/>
    <property type="match status" value="1"/>
</dbReference>
<dbReference type="GO" id="GO:0005829">
    <property type="term" value="C:cytosol"/>
    <property type="evidence" value="ECO:0007669"/>
    <property type="project" value="TreeGrafter"/>
</dbReference>
<reference evidence="8 9" key="1">
    <citation type="submission" date="2018-11" db="EMBL/GenBank/DDBJ databases">
        <title>Sequencing the genomes of 1000 actinobacteria strains.</title>
        <authorList>
            <person name="Klenk H.-P."/>
        </authorList>
    </citation>
    <scope>NUCLEOTIDE SEQUENCE [LARGE SCALE GENOMIC DNA]</scope>
    <source>
        <strain evidence="8 9">DSM 44780</strain>
    </source>
</reference>
<dbReference type="GO" id="GO:0051536">
    <property type="term" value="F:iron-sulfur cluster binding"/>
    <property type="evidence" value="ECO:0007669"/>
    <property type="project" value="UniProtKB-KW"/>
</dbReference>
<gene>
    <name evidence="8" type="ORF">EDD39_5582</name>
</gene>
<keyword evidence="2" id="KW-0949">S-adenosyl-L-methionine</keyword>
<dbReference type="PROSITE" id="PS51918">
    <property type="entry name" value="RADICAL_SAM"/>
    <property type="match status" value="1"/>
</dbReference>
<dbReference type="SMART" id="SM00729">
    <property type="entry name" value="Elp3"/>
    <property type="match status" value="1"/>
</dbReference>
<dbReference type="GO" id="GO:0046872">
    <property type="term" value="F:metal ion binding"/>
    <property type="evidence" value="ECO:0007669"/>
    <property type="project" value="UniProtKB-KW"/>
</dbReference>
<evidence type="ECO:0000313" key="9">
    <source>
        <dbReference type="Proteomes" id="UP000267408"/>
    </source>
</evidence>
<dbReference type="InterPro" id="IPR023984">
    <property type="entry name" value="rSAM_ocin_1"/>
</dbReference>
<dbReference type="PANTHER" id="PTHR43409">
    <property type="entry name" value="ANAEROBIC MAGNESIUM-PROTOPORPHYRIN IX MONOMETHYL ESTER CYCLASE-RELATED"/>
    <property type="match status" value="1"/>
</dbReference>
<dbReference type="SFLD" id="SFLDG01082">
    <property type="entry name" value="B12-binding_domain_containing"/>
    <property type="match status" value="1"/>
</dbReference>
<dbReference type="InterPro" id="IPR007197">
    <property type="entry name" value="rSAM"/>
</dbReference>
<evidence type="ECO:0000256" key="1">
    <source>
        <dbReference type="ARBA" id="ARBA00001966"/>
    </source>
</evidence>
<dbReference type="InterPro" id="IPR023404">
    <property type="entry name" value="rSAM_horseshoe"/>
</dbReference>
<dbReference type="GO" id="GO:0031419">
    <property type="term" value="F:cobalamin binding"/>
    <property type="evidence" value="ECO:0007669"/>
    <property type="project" value="InterPro"/>
</dbReference>
<evidence type="ECO:0000313" key="8">
    <source>
        <dbReference type="EMBL" id="ROR37439.1"/>
    </source>
</evidence>
<dbReference type="AlphaFoldDB" id="A0A8G1UF64"/>
<evidence type="ECO:0000259" key="7">
    <source>
        <dbReference type="PROSITE" id="PS51918"/>
    </source>
</evidence>
<dbReference type="EMBL" id="RJVJ01000002">
    <property type="protein sequence ID" value="ROR37439.1"/>
    <property type="molecule type" value="Genomic_DNA"/>
</dbReference>
<dbReference type="Gene3D" id="3.40.50.280">
    <property type="entry name" value="Cobalamin-binding domain"/>
    <property type="match status" value="1"/>
</dbReference>